<keyword evidence="1" id="KW-0812">Transmembrane</keyword>
<evidence type="ECO:0000313" key="2">
    <source>
        <dbReference type="EMBL" id="SUP60763.1"/>
    </source>
</evidence>
<feature type="transmembrane region" description="Helical" evidence="1">
    <location>
        <begin position="101"/>
        <end position="123"/>
    </location>
</feature>
<dbReference type="Proteomes" id="UP000254150">
    <property type="component" value="Unassembled WGS sequence"/>
</dbReference>
<gene>
    <name evidence="2" type="ORF">NCTC7807_04834</name>
</gene>
<feature type="transmembrane region" description="Helical" evidence="1">
    <location>
        <begin position="54"/>
        <end position="71"/>
    </location>
</feature>
<protein>
    <submittedName>
        <fullName evidence="2">Uncharacterized protein</fullName>
    </submittedName>
</protein>
<reference evidence="2 3" key="1">
    <citation type="submission" date="2018-06" db="EMBL/GenBank/DDBJ databases">
        <authorList>
            <consortium name="Pathogen Informatics"/>
            <person name="Doyle S."/>
        </authorList>
    </citation>
    <scope>NUCLEOTIDE SEQUENCE [LARGE SCALE GENOMIC DNA]</scope>
    <source>
        <strain evidence="2 3">NCTC7807</strain>
    </source>
</reference>
<keyword evidence="1" id="KW-1133">Transmembrane helix</keyword>
<evidence type="ECO:0000313" key="3">
    <source>
        <dbReference type="Proteomes" id="UP000254150"/>
    </source>
</evidence>
<proteinExistence type="predicted"/>
<sequence length="324" mass="34719">MARKPGTPGPTSAVAVINPEAPEADKDLLRTAQRNPAALDRLPDLGAPTHKGRLALGAVTTGGMGAFWVFLSRGESGAGEHQNPGGLLARGQEFFAVVQDLAGLAALGAGLATAAYAILLVAGRVHECRLTERYWRASREHFIAPEELTDECRLLLARGQQATTTVMRSHVHRHGLIDKAHNEAALPGHEWELATILRDYSRLAEAEPRKPAGGEVVTLLQKRRDALRASLDGVERRVVALEAYVARVVEADRQWEEWRQIEELSEDADAVLDLLARTARDDMAVAETEGMAGQAAVVAEALTDAVESAKRAAVIALPPPAATA</sequence>
<dbReference type="EMBL" id="UHID01000007">
    <property type="protein sequence ID" value="SUP60763.1"/>
    <property type="molecule type" value="Genomic_DNA"/>
</dbReference>
<keyword evidence="1" id="KW-0472">Membrane</keyword>
<organism evidence="2 3">
    <name type="scientific">Streptomyces griseus</name>
    <dbReference type="NCBI Taxonomy" id="1911"/>
    <lineage>
        <taxon>Bacteria</taxon>
        <taxon>Bacillati</taxon>
        <taxon>Actinomycetota</taxon>
        <taxon>Actinomycetes</taxon>
        <taxon>Kitasatosporales</taxon>
        <taxon>Streptomycetaceae</taxon>
        <taxon>Streptomyces</taxon>
    </lineage>
</organism>
<evidence type="ECO:0000256" key="1">
    <source>
        <dbReference type="SAM" id="Phobius"/>
    </source>
</evidence>
<dbReference type="AlphaFoldDB" id="A0A380P6C3"/>
<name>A0A380P6C3_STRGR</name>
<accession>A0A380P6C3</accession>